<feature type="compositionally biased region" description="Polar residues" evidence="2">
    <location>
        <begin position="1517"/>
        <end position="1527"/>
    </location>
</feature>
<feature type="compositionally biased region" description="Pro residues" evidence="2">
    <location>
        <begin position="2069"/>
        <end position="2079"/>
    </location>
</feature>
<feature type="region of interest" description="Disordered" evidence="2">
    <location>
        <begin position="1545"/>
        <end position="1826"/>
    </location>
</feature>
<feature type="compositionally biased region" description="Polar residues" evidence="2">
    <location>
        <begin position="1480"/>
        <end position="1491"/>
    </location>
</feature>
<feature type="region of interest" description="Disordered" evidence="2">
    <location>
        <begin position="115"/>
        <end position="141"/>
    </location>
</feature>
<feature type="compositionally biased region" description="Basic and acidic residues" evidence="2">
    <location>
        <begin position="1800"/>
        <end position="1814"/>
    </location>
</feature>
<sequence>MPTDRCGDTFAKDLGYIIDSILNEHTNTLEQVISNIRSSQPSISQLRRVSQDLVQRSQRPNTPCYFTPCAPRPCIPCGPCSCRVPCDTAQVCEYRPPRKSRNVCEWEPPHPNVPPKAAEPLNVGAPGQLGPNLNDPEEELKESTKSLPDLINLVNSAADDLGVDLQGIPDAQDEAIFAQAPVEGSPRGSFSSPPRAALEMVQEKVIDETQPSEDSWLQKTRRQLTELSEARSQLMDELDTIAEDLGVRLDERHYSQHELDPLQRALTKVSTGLSRQSTHLRNKSVDSVTTELPRMIDQEINQRRISRVLTRIQSQSRRMSTISQGLQEIEAIAPEEIQEWLETAQTELPAAIDAITTVLETLPAIDVAEDEFEPRYEPQYETSHVAPAEYDTGIQYEHDEPPEEYDDPPSQQTYTVPIQELQDRVAGLERQLKREATPISSSVYSEREGEAPVQLGRTATEPVDFEPPAMRMADDESESEPEQSTFARVFTRQTSFAPHEFEPPVMRMADQEADQELAMVERIATRRSTIEPSRESTQADLEEIEQDVVPETFPERDEASLPRRLSTQHATERLPSPQVILRKVTTRRRTLPIEETPAPPSSPSSTEIEHQATEIAQLPSGSASFVSEPLLLSRKATEHEVPEEEPLLADEPSGFSPISRMAEMSRQSTRAPTIPRQETLRRSSLPTQDVEREEYVPPPVAFRQVTRRRSTYRPEPERELEEDLRVEQTESTPFTVGRMVSSPVASRQPTFAERRATLERALTLPSREPAFDRRATLRQSLSVPEQQAPAEDKPPQLARQPSTVTRQPTRQSTLPSRDSTLNITRQPTTLDLFKAPTRVVSSDLVDMSPRLSRQPTRRRTDLGEPEGVQRIATRQPTELERTPTRTSTGLSRRPTRTATEPIEEPDTVQRLVARQPTVQEEAPAISRQATRQSTVLAQTPTRTSTGISRRPTRTATEPIEEEGFVQRPASRQPTLQEEDLPVERHATRQPTLVSRAATRQPTLPPEPWEIPLPPSSSSSEPMEPVGFVRRDRVPTTISREPTQVVKHSTVLSRRPTRQRTMSPELEAIPSRHGSSIEEEEVPVALIRRDRVPSSISRESTRLAKQPTALSRRSTRQKTIPPEPEDVPSPQFLSTEEEEAPVAPVRRDRAPTEISRQSTQVGRKPRTVSRKATRQPPLLPEGTPPIESDSQFTRRERTSTTVSRKPTRTERRPTLPLSPEPESEESFVAPVRRDRMSSGVSRQPSLLPSPEAQPEESFVAPVRRDRMSTGLSREPIRIEKQPTLPPEESITEYSEIEQPAIEPVVKRVTTLHPAEQLERRATLPSDDFEQPVIRQDIIRRPTRRQREPSVVQDEMLPPQRQPSHTETQPSPDLILEGSEGPTLSQRPASPTPVERAELDENTSDTTSSGEPLQPPTRRSTIKERRASLPVNEELQEEIIDVSPLHKPTTMQSTLVERKSTSSVEEHSQDDEAIDLAPSRKPTATLSRSTSVFERQPTFPIVGRNVEEDGPDQPPSRKASVTVTRKPTTVERTASLLEDGYVQQDEPIPVLSRGPTVSTTRRSSMIERDVILPDDEEQPKANLIDRAPSRQPTTSLSRKPTRVSTERTLDTEEYIVPTPRRTTSRVSRQPTRVPTSSPQGLVQRIADIDEEAPEEKPPPSSSSSEHSPILDQPLAALDVYKGTPAFPNERGSDDSPTAKDSEQEDSRQPNRVPTRRESITERRTSIPVDPTEPPEKADSVHNEPTAPRMAFRQPTLTAPQRQPTTMISEEDIAPGTPLRAETRQVPVERHQTMPSEEIPEQEPGRVVRRPTSDLSREPASLAPPEDEDIPTVLPLIRVADVPDESVRQRRASSAPGIVAPPVQALNQEMKPAQRPPKSRKVVSVPPEEQYPPAPPYPVRDTPTWTRPDAHILPPKPKREGEPQPKKRIIGWIRKPKDETQKQARDPREGEAMAPIPQTRPTVPFRDPPRDQPFRSAAPGLAPGSAPGGRHKGQDFRPTPGPQIEYPTYPRRHGAPPAPIPRHDDYRPRPAPVFVTKNDYYPREPLVSARRDIPPRPIPAPAPVRRDVQSRPRPPPPPPPREPYSRSHPAGSARDAYPRGPPPFTARDTHPRPPAVPPRDDYPRDHPSQARARPDYSLGRQAGPQPLHSEAPEPPRYQPQARQAVRHEAKALPKSQAPLPRRWPETHEEPSRPSRLPEEETRARPVRRDAHENPQAEGAETGRTRSRQASEAQNEVPVVPQLQRIARQPSGKERGQDANEGQENGTSQDPITPSQRPQEEDSRRRSSARSGGQGRPEAQAEEDPEEDYKNASSDLRPEGQGNDGRRESFGDGDGDDTSGEGGRPSLEIPRRGSSPARAGVTRATTTAAANTTRRASAQDRSRERSSTHSELEGVAAAGSTPSRTATRRTSTREAAPPSRAATRRPSTRRASIAGEDPSRTSTDPTVDSRRPSTALSATRRRSSIYRPPTGAVASTPTPTAPTRAQTISSQGRTADRRGSTPRVAPIQRNAAEDPGSEDDEPISRPRERAPSTTANGGLREGPPPPRRTSTDPRTPTRRSTTAPTAISEQPSTIPEQTEPPYRTPQRKPSSSGPRPRRTSTHPPKIPSFDIRRDSVLSTGAKTPPRIATPVPVLEKPASPTRSKGLWGLGRKAEQRAESPAPVDSGKGQPGVSEADRGRRVQAQRGQGNSGIMGRFGLGGRWGRRAE</sequence>
<feature type="compositionally biased region" description="Low complexity" evidence="2">
    <location>
        <begin position="1015"/>
        <end position="1024"/>
    </location>
</feature>
<reference evidence="3" key="1">
    <citation type="journal article" date="2020" name="Stud. Mycol.">
        <title>101 Dothideomycetes genomes: a test case for predicting lifestyles and emergence of pathogens.</title>
        <authorList>
            <person name="Haridas S."/>
            <person name="Albert R."/>
            <person name="Binder M."/>
            <person name="Bloem J."/>
            <person name="Labutti K."/>
            <person name="Salamov A."/>
            <person name="Andreopoulos B."/>
            <person name="Baker S."/>
            <person name="Barry K."/>
            <person name="Bills G."/>
            <person name="Bluhm B."/>
            <person name="Cannon C."/>
            <person name="Castanera R."/>
            <person name="Culley D."/>
            <person name="Daum C."/>
            <person name="Ezra D."/>
            <person name="Gonzalez J."/>
            <person name="Henrissat B."/>
            <person name="Kuo A."/>
            <person name="Liang C."/>
            <person name="Lipzen A."/>
            <person name="Lutzoni F."/>
            <person name="Magnuson J."/>
            <person name="Mondo S."/>
            <person name="Nolan M."/>
            <person name="Ohm R."/>
            <person name="Pangilinan J."/>
            <person name="Park H.-J."/>
            <person name="Ramirez L."/>
            <person name="Alfaro M."/>
            <person name="Sun H."/>
            <person name="Tritt A."/>
            <person name="Yoshinaga Y."/>
            <person name="Zwiers L.-H."/>
            <person name="Turgeon B."/>
            <person name="Goodwin S."/>
            <person name="Spatafora J."/>
            <person name="Crous P."/>
            <person name="Grigoriev I."/>
        </authorList>
    </citation>
    <scope>NUCLEOTIDE SEQUENCE</scope>
    <source>
        <strain evidence="3">CBS 627.86</strain>
    </source>
</reference>
<dbReference type="OrthoDB" id="270171at2759"/>
<feature type="compositionally biased region" description="Gly residues" evidence="2">
    <location>
        <begin position="2684"/>
        <end position="2697"/>
    </location>
</feature>
<feature type="compositionally biased region" description="Polar residues" evidence="2">
    <location>
        <begin position="927"/>
        <end position="947"/>
    </location>
</feature>
<feature type="compositionally biased region" description="Low complexity" evidence="2">
    <location>
        <begin position="2353"/>
        <end position="2372"/>
    </location>
</feature>
<feature type="compositionally biased region" description="Basic and acidic residues" evidence="2">
    <location>
        <begin position="1335"/>
        <end position="1346"/>
    </location>
</feature>
<feature type="compositionally biased region" description="Pro residues" evidence="2">
    <location>
        <begin position="1886"/>
        <end position="1895"/>
    </location>
</feature>
<keyword evidence="4" id="KW-1185">Reference proteome</keyword>
<evidence type="ECO:0000313" key="3">
    <source>
        <dbReference type="EMBL" id="KAF2109687.1"/>
    </source>
</evidence>
<feature type="compositionally biased region" description="Polar residues" evidence="2">
    <location>
        <begin position="2563"/>
        <end position="2572"/>
    </location>
</feature>
<evidence type="ECO:0000256" key="2">
    <source>
        <dbReference type="SAM" id="MobiDB-lite"/>
    </source>
</evidence>
<feature type="region of interest" description="Disordered" evidence="2">
    <location>
        <begin position="1043"/>
        <end position="1080"/>
    </location>
</feature>
<feature type="region of interest" description="Disordered" evidence="2">
    <location>
        <begin position="525"/>
        <end position="621"/>
    </location>
</feature>
<accession>A0A6A5YT62</accession>
<gene>
    <name evidence="3" type="ORF">BDV96DRAFT_585171</name>
</gene>
<feature type="compositionally biased region" description="Polar residues" evidence="2">
    <location>
        <begin position="1360"/>
        <end position="1369"/>
    </location>
</feature>
<proteinExistence type="predicted"/>
<feature type="compositionally biased region" description="Pro residues" evidence="2">
    <location>
        <begin position="1002"/>
        <end position="1014"/>
    </location>
</feature>
<feature type="compositionally biased region" description="Polar residues" evidence="2">
    <location>
        <begin position="988"/>
        <end position="1001"/>
    </location>
</feature>
<feature type="compositionally biased region" description="Basic and acidic residues" evidence="2">
    <location>
        <begin position="2373"/>
        <end position="2388"/>
    </location>
</feature>
<feature type="compositionally biased region" description="Basic and acidic residues" evidence="2">
    <location>
        <begin position="2179"/>
        <end position="2211"/>
    </location>
</feature>
<organism evidence="3 4">
    <name type="scientific">Lophiotrema nucula</name>
    <dbReference type="NCBI Taxonomy" id="690887"/>
    <lineage>
        <taxon>Eukaryota</taxon>
        <taxon>Fungi</taxon>
        <taxon>Dikarya</taxon>
        <taxon>Ascomycota</taxon>
        <taxon>Pezizomycotina</taxon>
        <taxon>Dothideomycetes</taxon>
        <taxon>Pleosporomycetidae</taxon>
        <taxon>Pleosporales</taxon>
        <taxon>Lophiotremataceae</taxon>
        <taxon>Lophiotrema</taxon>
    </lineage>
</organism>
<feature type="compositionally biased region" description="Low complexity" evidence="2">
    <location>
        <begin position="2392"/>
        <end position="2417"/>
    </location>
</feature>
<feature type="compositionally biased region" description="Low complexity" evidence="2">
    <location>
        <begin position="1614"/>
        <end position="1631"/>
    </location>
</feature>
<feature type="compositionally biased region" description="Basic and acidic residues" evidence="2">
    <location>
        <begin position="2115"/>
        <end position="2131"/>
    </location>
</feature>
<feature type="compositionally biased region" description="Polar residues" evidence="2">
    <location>
        <begin position="1752"/>
        <end position="1765"/>
    </location>
</feature>
<feature type="compositionally biased region" description="Basic and acidic residues" evidence="2">
    <location>
        <begin position="712"/>
        <end position="728"/>
    </location>
</feature>
<feature type="region of interest" description="Disordered" evidence="2">
    <location>
        <begin position="1092"/>
        <end position="1295"/>
    </location>
</feature>
<feature type="compositionally biased region" description="Basic and acidic residues" evidence="2">
    <location>
        <begin position="1688"/>
        <end position="1722"/>
    </location>
</feature>
<name>A0A6A5YT62_9PLEO</name>
<feature type="coiled-coil region" evidence="1">
    <location>
        <begin position="217"/>
        <end position="244"/>
    </location>
</feature>
<dbReference type="EMBL" id="ML977341">
    <property type="protein sequence ID" value="KAF2109687.1"/>
    <property type="molecule type" value="Genomic_DNA"/>
</dbReference>
<feature type="compositionally biased region" description="Basic residues" evidence="2">
    <location>
        <begin position="1162"/>
        <end position="1172"/>
    </location>
</feature>
<feature type="compositionally biased region" description="Low complexity" evidence="2">
    <location>
        <begin position="2464"/>
        <end position="2483"/>
    </location>
</feature>
<keyword evidence="1" id="KW-0175">Coiled coil</keyword>
<evidence type="ECO:0000256" key="1">
    <source>
        <dbReference type="SAM" id="Coils"/>
    </source>
</evidence>
<feature type="compositionally biased region" description="Basic and acidic residues" evidence="2">
    <location>
        <begin position="1454"/>
        <end position="1465"/>
    </location>
</feature>
<feature type="compositionally biased region" description="Polar residues" evidence="2">
    <location>
        <begin position="799"/>
        <end position="829"/>
    </location>
</feature>
<feature type="region of interest" description="Disordered" evidence="2">
    <location>
        <begin position="844"/>
        <end position="1024"/>
    </location>
</feature>
<dbReference type="Proteomes" id="UP000799770">
    <property type="component" value="Unassembled WGS sequence"/>
</dbReference>
<feature type="compositionally biased region" description="Polar residues" evidence="2">
    <location>
        <begin position="2256"/>
        <end position="2273"/>
    </location>
</feature>
<protein>
    <submittedName>
        <fullName evidence="3">Uncharacterized protein</fullName>
    </submittedName>
</protein>
<feature type="compositionally biased region" description="Low complexity" evidence="2">
    <location>
        <begin position="1971"/>
        <end position="1982"/>
    </location>
</feature>
<feature type="compositionally biased region" description="Low complexity" evidence="2">
    <location>
        <begin position="2548"/>
        <end position="2562"/>
    </location>
</feature>
<feature type="compositionally biased region" description="Basic and acidic residues" evidence="2">
    <location>
        <begin position="1932"/>
        <end position="1948"/>
    </location>
</feature>
<evidence type="ECO:0000313" key="4">
    <source>
        <dbReference type="Proteomes" id="UP000799770"/>
    </source>
</evidence>
<feature type="compositionally biased region" description="Basic and acidic residues" evidence="2">
    <location>
        <begin position="1778"/>
        <end position="1789"/>
    </location>
</feature>
<feature type="region of interest" description="Disordered" evidence="2">
    <location>
        <begin position="1313"/>
        <end position="1527"/>
    </location>
</feature>
<feature type="region of interest" description="Disordered" evidence="2">
    <location>
        <begin position="636"/>
        <end position="829"/>
    </location>
</feature>
<feature type="region of interest" description="Disordered" evidence="2">
    <location>
        <begin position="1842"/>
        <end position="2703"/>
    </location>
</feature>